<evidence type="ECO:0000313" key="1">
    <source>
        <dbReference type="EMBL" id="TQE26411.1"/>
    </source>
</evidence>
<accession>A0AAE8VYU6</accession>
<dbReference type="Proteomes" id="UP000318720">
    <property type="component" value="Unassembled WGS sequence"/>
</dbReference>
<evidence type="ECO:0000313" key="2">
    <source>
        <dbReference type="Proteomes" id="UP000318720"/>
    </source>
</evidence>
<dbReference type="AlphaFoldDB" id="A0AAE8VYU6"/>
<dbReference type="EMBL" id="SPAZ01000237">
    <property type="protein sequence ID" value="TQE26411.1"/>
    <property type="molecule type" value="Genomic_DNA"/>
</dbReference>
<reference evidence="1 2" key="1">
    <citation type="submission" date="2019-03" db="EMBL/GenBank/DDBJ databases">
        <title>Comparative genomic analyses of the sweetpotato soil rot pathogen, Streptomyces ipomoeae.</title>
        <authorList>
            <person name="Ruschel Soares N."/>
            <person name="Badger J.H."/>
            <person name="Huguet-Tapia J.C."/>
            <person name="Clark C.A."/>
            <person name="Pettis G.S."/>
        </authorList>
    </citation>
    <scope>NUCLEOTIDE SEQUENCE [LARGE SCALE GENOMIC DNA]</scope>
    <source>
        <strain evidence="1 2">88-35</strain>
    </source>
</reference>
<organism evidence="1 2">
    <name type="scientific">Streptomyces ipomoeae</name>
    <dbReference type="NCBI Taxonomy" id="103232"/>
    <lineage>
        <taxon>Bacteria</taxon>
        <taxon>Bacillati</taxon>
        <taxon>Actinomycetota</taxon>
        <taxon>Actinomycetes</taxon>
        <taxon>Kitasatosporales</taxon>
        <taxon>Streptomycetaceae</taxon>
        <taxon>Streptomyces</taxon>
    </lineage>
</organism>
<dbReference type="RefSeq" id="WP_141584374.1">
    <property type="nucleotide sequence ID" value="NZ_SPAZ01000237.1"/>
</dbReference>
<comment type="caution">
    <text evidence="1">The sequence shown here is derived from an EMBL/GenBank/DDBJ whole genome shotgun (WGS) entry which is preliminary data.</text>
</comment>
<name>A0AAE8VYU6_9ACTN</name>
<sequence length="72" mass="8161">MSERVEVVPVVDVDRPTECGTADCSRPPRWRGLCQRCYSREWKAARRRAVQAQRAAELATLAECVDTEPQPC</sequence>
<proteinExistence type="predicted"/>
<gene>
    <name evidence="1" type="ORF">Sipo8835_29225</name>
</gene>
<protein>
    <submittedName>
        <fullName evidence="1">Uncharacterized protein</fullName>
    </submittedName>
</protein>